<evidence type="ECO:0000313" key="4">
    <source>
        <dbReference type="Proteomes" id="UP000618319"/>
    </source>
</evidence>
<dbReference type="Proteomes" id="UP000618319">
    <property type="component" value="Unassembled WGS sequence"/>
</dbReference>
<proteinExistence type="predicted"/>
<feature type="signal peptide" evidence="2">
    <location>
        <begin position="1"/>
        <end position="28"/>
    </location>
</feature>
<feature type="region of interest" description="Disordered" evidence="1">
    <location>
        <begin position="84"/>
        <end position="110"/>
    </location>
</feature>
<comment type="caution">
    <text evidence="3">The sequence shown here is derived from an EMBL/GenBank/DDBJ whole genome shotgun (WGS) entry which is preliminary data.</text>
</comment>
<sequence>MNIKNILKNNAMVLIAFATITGFSVSKADTNESDGKVTVKAQDDLHWYVRDSNGQYSEFTPSPGQENVEDICPTPGPQICALGFESEMNPSELSDSDEANSADQRYKPAD</sequence>
<keyword evidence="2" id="KW-0732">Signal</keyword>
<dbReference type="EMBL" id="PSKQ01000013">
    <property type="protein sequence ID" value="MBE8719661.1"/>
    <property type="molecule type" value="Genomic_DNA"/>
</dbReference>
<accession>A0ABR9T2T9</accession>
<evidence type="ECO:0000313" key="3">
    <source>
        <dbReference type="EMBL" id="MBE8719661.1"/>
    </source>
</evidence>
<evidence type="ECO:0000256" key="1">
    <source>
        <dbReference type="SAM" id="MobiDB-lite"/>
    </source>
</evidence>
<keyword evidence="4" id="KW-1185">Reference proteome</keyword>
<reference evidence="3 4" key="1">
    <citation type="submission" date="2018-02" db="EMBL/GenBank/DDBJ databases">
        <title>Sphingobacterium KA21.</title>
        <authorList>
            <person name="Vasarhelyi B.M."/>
            <person name="Deshmukh S."/>
            <person name="Balint B."/>
            <person name="Kukolya J."/>
        </authorList>
    </citation>
    <scope>NUCLEOTIDE SEQUENCE [LARGE SCALE GENOMIC DNA]</scope>
    <source>
        <strain evidence="3 4">Ka21</strain>
    </source>
</reference>
<gene>
    <name evidence="3" type="ORF">C4F40_02840</name>
</gene>
<protein>
    <submittedName>
        <fullName evidence="3">Uncharacterized protein</fullName>
    </submittedName>
</protein>
<evidence type="ECO:0000256" key="2">
    <source>
        <dbReference type="SAM" id="SignalP"/>
    </source>
</evidence>
<name>A0ABR9T2T9_9SPHI</name>
<organism evidence="3 4">
    <name type="scientific">Sphingobacterium pedocola</name>
    <dbReference type="NCBI Taxonomy" id="2082722"/>
    <lineage>
        <taxon>Bacteria</taxon>
        <taxon>Pseudomonadati</taxon>
        <taxon>Bacteroidota</taxon>
        <taxon>Sphingobacteriia</taxon>
        <taxon>Sphingobacteriales</taxon>
        <taxon>Sphingobacteriaceae</taxon>
        <taxon>Sphingobacterium</taxon>
    </lineage>
</organism>
<dbReference type="RefSeq" id="WP_196938639.1">
    <property type="nucleotide sequence ID" value="NZ_MU158689.1"/>
</dbReference>
<feature type="chain" id="PRO_5045676098" evidence="2">
    <location>
        <begin position="29"/>
        <end position="110"/>
    </location>
</feature>